<reference evidence="3 4" key="1">
    <citation type="submission" date="2017-04" db="EMBL/GenBank/DDBJ databases">
        <authorList>
            <person name="Afonso C.L."/>
            <person name="Miller P.J."/>
            <person name="Scott M.A."/>
            <person name="Spackman E."/>
            <person name="Goraichik I."/>
            <person name="Dimitrov K.M."/>
            <person name="Suarez D.L."/>
            <person name="Swayne D.E."/>
        </authorList>
    </citation>
    <scope>NUCLEOTIDE SEQUENCE [LARGE SCALE GENOMIC DNA]</scope>
    <source>
        <strain evidence="3 4">DSM 23236</strain>
    </source>
</reference>
<protein>
    <recommendedName>
        <fullName evidence="2">Pyrroline-5-carboxylate reductase catalytic N-terminal domain-containing protein</fullName>
    </recommendedName>
</protein>
<dbReference type="EMBL" id="FWXD01000005">
    <property type="protein sequence ID" value="SMC20781.1"/>
    <property type="molecule type" value="Genomic_DNA"/>
</dbReference>
<dbReference type="InterPro" id="IPR028939">
    <property type="entry name" value="P5C_Rdtase_cat_N"/>
</dbReference>
<dbReference type="STRING" id="1121001.SAMN02745857_01045"/>
<evidence type="ECO:0000259" key="2">
    <source>
        <dbReference type="Pfam" id="PF03807"/>
    </source>
</evidence>
<dbReference type="InterPro" id="IPR036291">
    <property type="entry name" value="NAD(P)-bd_dom_sf"/>
</dbReference>
<evidence type="ECO:0000313" key="3">
    <source>
        <dbReference type="EMBL" id="SMC20781.1"/>
    </source>
</evidence>
<keyword evidence="1" id="KW-0560">Oxidoreductase</keyword>
<feature type="domain" description="Pyrroline-5-carboxylate reductase catalytic N-terminal" evidence="2">
    <location>
        <begin position="2"/>
        <end position="93"/>
    </location>
</feature>
<evidence type="ECO:0000313" key="4">
    <source>
        <dbReference type="Proteomes" id="UP000192761"/>
    </source>
</evidence>
<dbReference type="Gene3D" id="3.40.50.720">
    <property type="entry name" value="NAD(P)-binding Rossmann-like Domain"/>
    <property type="match status" value="1"/>
</dbReference>
<dbReference type="GO" id="GO:0016491">
    <property type="term" value="F:oxidoreductase activity"/>
    <property type="evidence" value="ECO:0007669"/>
    <property type="project" value="UniProtKB-KW"/>
</dbReference>
<accession>A0A1W1XB80</accession>
<sequence length="215" mass="22619">MKVGVLGSGDVATILAAGFHRHGHEVRLGTRDPARLAGWVAEHPGSSVGDFADAATFGEVVVLAVKGSVALDALALAGASNLAGKTVIDVTNPISDAPPVNGVLRFYTDLNRSQLEILQHAFPEANFVKAFNSVGGPVMVNPQFAEGLPTMFICGNDGHAKQTVSGLLTQFGWDAQDLGHVEAARAIEPLCMLWCIPGFLDGQWNHAFKLVRPAA</sequence>
<evidence type="ECO:0000256" key="1">
    <source>
        <dbReference type="ARBA" id="ARBA00023002"/>
    </source>
</evidence>
<dbReference type="SUPFAM" id="SSF51735">
    <property type="entry name" value="NAD(P)-binding Rossmann-fold domains"/>
    <property type="match status" value="1"/>
</dbReference>
<dbReference type="RefSeq" id="WP_084089883.1">
    <property type="nucleotide sequence ID" value="NZ_FWXD01000005.1"/>
</dbReference>
<dbReference type="OrthoDB" id="5499754at2"/>
<dbReference type="Pfam" id="PF03807">
    <property type="entry name" value="F420_oxidored"/>
    <property type="match status" value="1"/>
</dbReference>
<name>A0A1W1XB80_9NEIS</name>
<organism evidence="3 4">
    <name type="scientific">Andreprevotia lacus DSM 23236</name>
    <dbReference type="NCBI Taxonomy" id="1121001"/>
    <lineage>
        <taxon>Bacteria</taxon>
        <taxon>Pseudomonadati</taxon>
        <taxon>Pseudomonadota</taxon>
        <taxon>Betaproteobacteria</taxon>
        <taxon>Neisseriales</taxon>
        <taxon>Chitinibacteraceae</taxon>
        <taxon>Andreprevotia</taxon>
    </lineage>
</organism>
<dbReference type="Proteomes" id="UP000192761">
    <property type="component" value="Unassembled WGS sequence"/>
</dbReference>
<proteinExistence type="predicted"/>
<keyword evidence="4" id="KW-1185">Reference proteome</keyword>
<dbReference type="PANTHER" id="PTHR14239">
    <property type="entry name" value="DUDULIN-RELATED"/>
    <property type="match status" value="1"/>
</dbReference>
<dbReference type="InterPro" id="IPR051267">
    <property type="entry name" value="STEAP_metalloreductase"/>
</dbReference>
<dbReference type="AlphaFoldDB" id="A0A1W1XB80"/>
<gene>
    <name evidence="3" type="ORF">SAMN02745857_01045</name>
</gene>